<evidence type="ECO:0000256" key="2">
    <source>
        <dbReference type="SAM" id="MobiDB-lite"/>
    </source>
</evidence>
<keyword evidence="5" id="KW-1185">Reference proteome</keyword>
<feature type="compositionally biased region" description="Polar residues" evidence="2">
    <location>
        <begin position="309"/>
        <end position="326"/>
    </location>
</feature>
<dbReference type="PANTHER" id="PTHR34452">
    <property type="entry name" value="MYOSIN HEAVY CHAIN-RELATED PROTEIN"/>
    <property type="match status" value="1"/>
</dbReference>
<dbReference type="Pfam" id="PF10358">
    <property type="entry name" value="NT-C2"/>
    <property type="match status" value="1"/>
</dbReference>
<feature type="region of interest" description="Disordered" evidence="2">
    <location>
        <begin position="309"/>
        <end position="328"/>
    </location>
</feature>
<name>A0AAD8HXW7_9APIA</name>
<dbReference type="Proteomes" id="UP001237642">
    <property type="component" value="Unassembled WGS sequence"/>
</dbReference>
<sequence>MFKSARWRSDKSKIKAVFRLHFHATQVSLSGGDSLMISVIPADVGKPTAKLEKVKVNNAGCYWEKPIYETVKFILDPRTGKINERLYHFIIATDSSKFGILGEVSFDFANYASTKKLTSLSLPLKTAKFEAVLHVSIERIQDTVDQREVGEGENFKHGSEDESLKTQFSNSETDINIKNESSQDGSLDKVVTHVAELKGNCRVSIASDVTISSSDSISGPDTKECERLKDLQKRAETAKVRNKLQIDGGDPRALLEELRQELNHEKELNVNLRIQLQKTQESNSELLFAVRDLDEMLEAKNNEIVELSNKSARSENANSSHVSNSKCEADVDDDQIALEELVKDHNTVKDAFQLEEKITDLYSELDSCRRDRDDLEVQLEQLSLDYEILKQENHDISYKLEQSQVQEQLKMQYECSTSYATLNDLETQIESLENELKKQSEEFSGSLITIIELENHVKILQEELEKQAQGFEADLEVLTSAKVEQEKRAIRAEETLRKAQRQNVNTAERLQKEFKGIYIKISSTLDVNDKLATKALTEANEFRLEKNHLEEMLQQAKKEVQSVKDLYEAKLLDLLNQIHFKTKEIEQIESEREYKSKETETQRRLAEETHKLLSEEILTLQSEIERLTNENSVFSEQERQNENLRAELNQLKLSTNNHSEEIQSLQSQIARLRQENSAFSDQQEQVETLKVELEQMKESIEETEIQVLRGIAEGDELELTGALLKMEVEKLQKELNAMRSVKDEIELMAENLQSEVETLTTKYNEFKDSALEEELGKKILKKQVIQLTDDVKTRDDMLSVVEKKIRDEYSQAPVFKVHETTDSKLVPACDSTEYVNLVEKIRLLEDQIMLKEVSLKTSSTTFFEKEKDLQIKIEELEKSLGMPHQKAECFCGYKIQNEASDAEGFTLNTGVAEESVITAGYTSSSESTSVNGCLTSFEDSNNDISLEDGFKDSATHSRGEENLSESSDEMTLLKARNRSMEGELKDMQERYSAISLKFAEVEGERQKLVMKLRSIKNSKKSLS</sequence>
<dbReference type="InterPro" id="IPR019448">
    <property type="entry name" value="NT-C2"/>
</dbReference>
<feature type="compositionally biased region" description="Basic and acidic residues" evidence="2">
    <location>
        <begin position="948"/>
        <end position="961"/>
    </location>
</feature>
<comment type="caution">
    <text evidence="4">The sequence shown here is derived from an EMBL/GenBank/DDBJ whole genome shotgun (WGS) entry which is preliminary data.</text>
</comment>
<feature type="coiled-coil region" evidence="1">
    <location>
        <begin position="539"/>
        <end position="769"/>
    </location>
</feature>
<keyword evidence="1" id="KW-0175">Coiled coil</keyword>
<feature type="coiled-coil region" evidence="1">
    <location>
        <begin position="358"/>
        <end position="509"/>
    </location>
</feature>
<dbReference type="AlphaFoldDB" id="A0AAD8HXW7"/>
<evidence type="ECO:0000256" key="1">
    <source>
        <dbReference type="SAM" id="Coils"/>
    </source>
</evidence>
<accession>A0AAD8HXW7</accession>
<dbReference type="PANTHER" id="PTHR34452:SF7">
    <property type="entry name" value="MYOSIN HEAVY CHAIN-RELATED PROTEIN"/>
    <property type="match status" value="1"/>
</dbReference>
<reference evidence="4" key="1">
    <citation type="submission" date="2023-02" db="EMBL/GenBank/DDBJ databases">
        <title>Genome of toxic invasive species Heracleum sosnowskyi carries increased number of genes despite the absence of recent whole-genome duplications.</title>
        <authorList>
            <person name="Schelkunov M."/>
            <person name="Shtratnikova V."/>
            <person name="Makarenko M."/>
            <person name="Klepikova A."/>
            <person name="Omelchenko D."/>
            <person name="Novikova G."/>
            <person name="Obukhova E."/>
            <person name="Bogdanov V."/>
            <person name="Penin A."/>
            <person name="Logacheva M."/>
        </authorList>
    </citation>
    <scope>NUCLEOTIDE SEQUENCE</scope>
    <source>
        <strain evidence="4">Hsosn_3</strain>
        <tissue evidence="4">Leaf</tissue>
    </source>
</reference>
<evidence type="ECO:0000259" key="3">
    <source>
        <dbReference type="PROSITE" id="PS51840"/>
    </source>
</evidence>
<feature type="domain" description="C2 NT-type" evidence="3">
    <location>
        <begin position="6"/>
        <end position="141"/>
    </location>
</feature>
<proteinExistence type="predicted"/>
<dbReference type="PROSITE" id="PS51840">
    <property type="entry name" value="C2_NT"/>
    <property type="match status" value="1"/>
</dbReference>
<gene>
    <name evidence="4" type="ORF">POM88_030591</name>
</gene>
<organism evidence="4 5">
    <name type="scientific">Heracleum sosnowskyi</name>
    <dbReference type="NCBI Taxonomy" id="360622"/>
    <lineage>
        <taxon>Eukaryota</taxon>
        <taxon>Viridiplantae</taxon>
        <taxon>Streptophyta</taxon>
        <taxon>Embryophyta</taxon>
        <taxon>Tracheophyta</taxon>
        <taxon>Spermatophyta</taxon>
        <taxon>Magnoliopsida</taxon>
        <taxon>eudicotyledons</taxon>
        <taxon>Gunneridae</taxon>
        <taxon>Pentapetalae</taxon>
        <taxon>asterids</taxon>
        <taxon>campanulids</taxon>
        <taxon>Apiales</taxon>
        <taxon>Apiaceae</taxon>
        <taxon>Apioideae</taxon>
        <taxon>apioid superclade</taxon>
        <taxon>Tordylieae</taxon>
        <taxon>Tordyliinae</taxon>
        <taxon>Heracleum</taxon>
    </lineage>
</organism>
<dbReference type="EMBL" id="JAUIZM010000007">
    <property type="protein sequence ID" value="KAK1374398.1"/>
    <property type="molecule type" value="Genomic_DNA"/>
</dbReference>
<evidence type="ECO:0000313" key="5">
    <source>
        <dbReference type="Proteomes" id="UP001237642"/>
    </source>
</evidence>
<feature type="region of interest" description="Disordered" evidence="2">
    <location>
        <begin position="947"/>
        <end position="969"/>
    </location>
</feature>
<protein>
    <submittedName>
        <fullName evidence="4">NT-C2 domain-containing protein</fullName>
    </submittedName>
</protein>
<evidence type="ECO:0000313" key="4">
    <source>
        <dbReference type="EMBL" id="KAK1374398.1"/>
    </source>
</evidence>
<reference evidence="4" key="2">
    <citation type="submission" date="2023-05" db="EMBL/GenBank/DDBJ databases">
        <authorList>
            <person name="Schelkunov M.I."/>
        </authorList>
    </citation>
    <scope>NUCLEOTIDE SEQUENCE</scope>
    <source>
        <strain evidence="4">Hsosn_3</strain>
        <tissue evidence="4">Leaf</tissue>
    </source>
</reference>